<comment type="subcellular location">
    <subcellularLocation>
        <location evidence="1">Membrane</location>
        <topology evidence="1">Multi-pass membrane protein</topology>
    </subcellularLocation>
</comment>
<evidence type="ECO:0000256" key="1">
    <source>
        <dbReference type="ARBA" id="ARBA00004141"/>
    </source>
</evidence>
<dbReference type="GO" id="GO:0008324">
    <property type="term" value="F:monoatomic cation transmembrane transporter activity"/>
    <property type="evidence" value="ECO:0007669"/>
    <property type="project" value="TreeGrafter"/>
</dbReference>
<dbReference type="EMBL" id="JAAQPH010000047">
    <property type="protein sequence ID" value="NIA72475.1"/>
    <property type="molecule type" value="Genomic_DNA"/>
</dbReference>
<accession>A0A967F416</accession>
<evidence type="ECO:0000313" key="8">
    <source>
        <dbReference type="Proteomes" id="UP000761264"/>
    </source>
</evidence>
<dbReference type="Gene3D" id="3.30.70.1350">
    <property type="entry name" value="Cation efflux protein, cytoplasmic domain"/>
    <property type="match status" value="1"/>
</dbReference>
<evidence type="ECO:0000256" key="6">
    <source>
        <dbReference type="SAM" id="Phobius"/>
    </source>
</evidence>
<sequence length="291" mass="31000">MTQRQALSQSTGGTARGPALALDAGLLCILLVATPMTGSLTLLGETLRSALLFLRELSDWMTKKKLLAGSLAHYEFGVEKLAQAWTLAIALAMIIAGLWIAGLALDLIVTGESQTTSGGLALAAVTLALVTLRSGLQMLPFAQPKPRAFRFASLLVMQSMITLAALADDPSIALLADSFGAAFVALLMTAAGARLFSTAAVDLVDHPLNRKSEAYIAELLLEAGVEEEELLDLRTRRSGRDIFVELTINPSRAGSFEEARQRMGQLRRALAEQRDDLDVAIRLRAPGADSG</sequence>
<dbReference type="SUPFAM" id="SSF161111">
    <property type="entry name" value="Cation efflux protein transmembrane domain-like"/>
    <property type="match status" value="1"/>
</dbReference>
<dbReference type="PANTHER" id="PTHR43840">
    <property type="entry name" value="MITOCHONDRIAL METAL TRANSPORTER 1-RELATED"/>
    <property type="match status" value="1"/>
</dbReference>
<feature type="transmembrane region" description="Helical" evidence="6">
    <location>
        <begin position="148"/>
        <end position="167"/>
    </location>
</feature>
<dbReference type="RefSeq" id="WP_167231945.1">
    <property type="nucleotide sequence ID" value="NZ_JAAQPH010000047.1"/>
</dbReference>
<reference evidence="7" key="1">
    <citation type="submission" date="2020-03" db="EMBL/GenBank/DDBJ databases">
        <title>Genome of Pelagibius litoralis DSM 21314T.</title>
        <authorList>
            <person name="Wang G."/>
        </authorList>
    </citation>
    <scope>NUCLEOTIDE SEQUENCE</scope>
    <source>
        <strain evidence="7">DSM 21314</strain>
    </source>
</reference>
<keyword evidence="4 6" id="KW-1133">Transmembrane helix</keyword>
<keyword evidence="3 6" id="KW-0812">Transmembrane</keyword>
<keyword evidence="2" id="KW-0813">Transport</keyword>
<organism evidence="7 8">
    <name type="scientific">Pelagibius litoralis</name>
    <dbReference type="NCBI Taxonomy" id="374515"/>
    <lineage>
        <taxon>Bacteria</taxon>
        <taxon>Pseudomonadati</taxon>
        <taxon>Pseudomonadota</taxon>
        <taxon>Alphaproteobacteria</taxon>
        <taxon>Rhodospirillales</taxon>
        <taxon>Rhodovibrionaceae</taxon>
        <taxon>Pelagibius</taxon>
    </lineage>
</organism>
<dbReference type="PANTHER" id="PTHR43840:SF15">
    <property type="entry name" value="MITOCHONDRIAL METAL TRANSPORTER 1-RELATED"/>
    <property type="match status" value="1"/>
</dbReference>
<proteinExistence type="predicted"/>
<evidence type="ECO:0000313" key="7">
    <source>
        <dbReference type="EMBL" id="NIA72475.1"/>
    </source>
</evidence>
<dbReference type="AlphaFoldDB" id="A0A967F416"/>
<feature type="transmembrane region" description="Helical" evidence="6">
    <location>
        <begin position="117"/>
        <end position="136"/>
    </location>
</feature>
<evidence type="ECO:0000256" key="2">
    <source>
        <dbReference type="ARBA" id="ARBA00022448"/>
    </source>
</evidence>
<dbReference type="Proteomes" id="UP000761264">
    <property type="component" value="Unassembled WGS sequence"/>
</dbReference>
<evidence type="ECO:0008006" key="9">
    <source>
        <dbReference type="Google" id="ProtNLM"/>
    </source>
</evidence>
<name>A0A967F416_9PROT</name>
<protein>
    <recommendedName>
        <fullName evidence="9">Divalent metal cation (Fe/Co/Zn/Cd) transporter</fullName>
    </recommendedName>
</protein>
<keyword evidence="8" id="KW-1185">Reference proteome</keyword>
<keyword evidence="5 6" id="KW-0472">Membrane</keyword>
<evidence type="ECO:0000256" key="4">
    <source>
        <dbReference type="ARBA" id="ARBA00022989"/>
    </source>
</evidence>
<feature type="transmembrane region" description="Helical" evidence="6">
    <location>
        <begin position="179"/>
        <end position="201"/>
    </location>
</feature>
<dbReference type="GO" id="GO:0016020">
    <property type="term" value="C:membrane"/>
    <property type="evidence" value="ECO:0007669"/>
    <property type="project" value="UniProtKB-SubCell"/>
</dbReference>
<dbReference type="InterPro" id="IPR036837">
    <property type="entry name" value="Cation_efflux_CTD_sf"/>
</dbReference>
<gene>
    <name evidence="7" type="ORF">HBA54_28200</name>
</gene>
<evidence type="ECO:0000256" key="5">
    <source>
        <dbReference type="ARBA" id="ARBA00023136"/>
    </source>
</evidence>
<evidence type="ECO:0000256" key="3">
    <source>
        <dbReference type="ARBA" id="ARBA00022692"/>
    </source>
</evidence>
<comment type="caution">
    <text evidence="7">The sequence shown here is derived from an EMBL/GenBank/DDBJ whole genome shotgun (WGS) entry which is preliminary data.</text>
</comment>
<feature type="transmembrane region" description="Helical" evidence="6">
    <location>
        <begin position="84"/>
        <end position="105"/>
    </location>
</feature>
<dbReference type="InterPro" id="IPR027469">
    <property type="entry name" value="Cation_efflux_TMD_sf"/>
</dbReference>
<dbReference type="InterPro" id="IPR050291">
    <property type="entry name" value="CDF_Transporter"/>
</dbReference>